<organism evidence="1 2">
    <name type="scientific">Phialocephala subalpina</name>
    <dbReference type="NCBI Taxonomy" id="576137"/>
    <lineage>
        <taxon>Eukaryota</taxon>
        <taxon>Fungi</taxon>
        <taxon>Dikarya</taxon>
        <taxon>Ascomycota</taxon>
        <taxon>Pezizomycotina</taxon>
        <taxon>Leotiomycetes</taxon>
        <taxon>Helotiales</taxon>
        <taxon>Mollisiaceae</taxon>
        <taxon>Phialocephala</taxon>
        <taxon>Phialocephala fortinii species complex</taxon>
    </lineage>
</organism>
<evidence type="ECO:0000313" key="1">
    <source>
        <dbReference type="EMBL" id="CZR50153.1"/>
    </source>
</evidence>
<dbReference type="EMBL" id="FJOG01000001">
    <property type="protein sequence ID" value="CZR50153.1"/>
    <property type="molecule type" value="Genomic_DNA"/>
</dbReference>
<accession>A0A1L7WBK3</accession>
<keyword evidence="2" id="KW-1185">Reference proteome</keyword>
<sequence length="219" mass="24906">MQTDKPRSGLEVQYLHTEAVPRAFDCTLGCMEVFVHVAFLMEIDRDSRIRRGHLHFLPLLHTKRYLAFYMGAYFSTQDPTFSVLKTVPPHTRILKVRKSDYYHQENVPRELRASESAKFVADLSDAPLSNAQKTLEFFFDSTLKDHCGNDEENMTEAKHGDRDCAPVNDGKVHNQYCMTMTGPPSDVLFANDIVDSPMLIPWAAASLEALDAQKMRPIP</sequence>
<dbReference type="Proteomes" id="UP000184330">
    <property type="component" value="Unassembled WGS sequence"/>
</dbReference>
<reference evidence="1 2" key="1">
    <citation type="submission" date="2016-03" db="EMBL/GenBank/DDBJ databases">
        <authorList>
            <person name="Ploux O."/>
        </authorList>
    </citation>
    <scope>NUCLEOTIDE SEQUENCE [LARGE SCALE GENOMIC DNA]</scope>
    <source>
        <strain evidence="1 2">UAMH 11012</strain>
    </source>
</reference>
<dbReference type="AlphaFoldDB" id="A0A1L7WBK3"/>
<proteinExistence type="predicted"/>
<gene>
    <name evidence="1" type="ORF">PAC_00025</name>
</gene>
<protein>
    <submittedName>
        <fullName evidence="1">Uncharacterized protein</fullName>
    </submittedName>
</protein>
<evidence type="ECO:0000313" key="2">
    <source>
        <dbReference type="Proteomes" id="UP000184330"/>
    </source>
</evidence>
<name>A0A1L7WBK3_9HELO</name>